<dbReference type="PANTHER" id="PTHR33077">
    <property type="entry name" value="PROTEIN TIFY 4A-RELATED-RELATED"/>
    <property type="match status" value="1"/>
</dbReference>
<comment type="subcellular location">
    <subcellularLocation>
        <location evidence="2">Nucleus</location>
    </subcellularLocation>
</comment>
<dbReference type="AlphaFoldDB" id="A0A8S0S5H0"/>
<evidence type="ECO:0000259" key="4">
    <source>
        <dbReference type="PROSITE" id="PS51320"/>
    </source>
</evidence>
<comment type="domain">
    <text evidence="2">The jas domain is required for interaction with COI1.</text>
</comment>
<feature type="domain" description="Tify" evidence="4">
    <location>
        <begin position="173"/>
        <end position="208"/>
    </location>
</feature>
<dbReference type="PROSITE" id="PS51320">
    <property type="entry name" value="TIFY"/>
    <property type="match status" value="1"/>
</dbReference>
<dbReference type="GO" id="GO:0009611">
    <property type="term" value="P:response to wounding"/>
    <property type="evidence" value="ECO:0007669"/>
    <property type="project" value="UniProtKB-UniRule"/>
</dbReference>
<feature type="region of interest" description="Disordered" evidence="3">
    <location>
        <begin position="1"/>
        <end position="22"/>
    </location>
</feature>
<comment type="caution">
    <text evidence="5">The sequence shown here is derived from an EMBL/GenBank/DDBJ whole genome shotgun (WGS) entry which is preliminary data.</text>
</comment>
<dbReference type="GO" id="GO:0031347">
    <property type="term" value="P:regulation of defense response"/>
    <property type="evidence" value="ECO:0007669"/>
    <property type="project" value="UniProtKB-UniRule"/>
</dbReference>
<dbReference type="InterPro" id="IPR010399">
    <property type="entry name" value="Tify_dom"/>
</dbReference>
<evidence type="ECO:0000256" key="3">
    <source>
        <dbReference type="SAM" id="MobiDB-lite"/>
    </source>
</evidence>
<dbReference type="GO" id="GO:2000022">
    <property type="term" value="P:regulation of jasmonic acid mediated signaling pathway"/>
    <property type="evidence" value="ECO:0007669"/>
    <property type="project" value="UniProtKB-UniRule"/>
</dbReference>
<keyword evidence="6" id="KW-1185">Reference proteome</keyword>
<dbReference type="InterPro" id="IPR018467">
    <property type="entry name" value="CCT_CS"/>
</dbReference>
<keyword evidence="2" id="KW-0539">Nucleus</keyword>
<comment type="function">
    <text evidence="2">Repressor of jasmonate responses.</text>
</comment>
<dbReference type="InterPro" id="IPR040390">
    <property type="entry name" value="TIFY/JAZ"/>
</dbReference>
<dbReference type="PANTHER" id="PTHR33077:SF90">
    <property type="entry name" value="PROTEIN TIFY 7"/>
    <property type="match status" value="1"/>
</dbReference>
<gene>
    <name evidence="5" type="ORF">OLEA9_A002468</name>
</gene>
<evidence type="ECO:0000256" key="2">
    <source>
        <dbReference type="RuleBase" id="RU369065"/>
    </source>
</evidence>
<evidence type="ECO:0000313" key="5">
    <source>
        <dbReference type="EMBL" id="CAA2987128.1"/>
    </source>
</evidence>
<dbReference type="EMBL" id="CACTIH010003904">
    <property type="protein sequence ID" value="CAA2987128.1"/>
    <property type="molecule type" value="Genomic_DNA"/>
</dbReference>
<dbReference type="Proteomes" id="UP000594638">
    <property type="component" value="Unassembled WGS sequence"/>
</dbReference>
<dbReference type="Pfam" id="PF06200">
    <property type="entry name" value="tify"/>
    <property type="match status" value="1"/>
</dbReference>
<keyword evidence="2" id="KW-1184">Jasmonic acid signaling pathway</keyword>
<protein>
    <recommendedName>
        <fullName evidence="2">Protein TIFY</fullName>
    </recommendedName>
    <alternativeName>
        <fullName evidence="2">Jasmonate ZIM domain-containing protein</fullName>
    </alternativeName>
</protein>
<evidence type="ECO:0000256" key="1">
    <source>
        <dbReference type="ARBA" id="ARBA00008614"/>
    </source>
</evidence>
<organism evidence="5 6">
    <name type="scientific">Olea europaea subsp. europaea</name>
    <dbReference type="NCBI Taxonomy" id="158383"/>
    <lineage>
        <taxon>Eukaryota</taxon>
        <taxon>Viridiplantae</taxon>
        <taxon>Streptophyta</taxon>
        <taxon>Embryophyta</taxon>
        <taxon>Tracheophyta</taxon>
        <taxon>Spermatophyta</taxon>
        <taxon>Magnoliopsida</taxon>
        <taxon>eudicotyledons</taxon>
        <taxon>Gunneridae</taxon>
        <taxon>Pentapetalae</taxon>
        <taxon>asterids</taxon>
        <taxon>lamiids</taxon>
        <taxon>Lamiales</taxon>
        <taxon>Oleaceae</taxon>
        <taxon>Oleeae</taxon>
        <taxon>Olea</taxon>
    </lineage>
</organism>
<dbReference type="GO" id="GO:0005634">
    <property type="term" value="C:nucleus"/>
    <property type="evidence" value="ECO:0007669"/>
    <property type="project" value="UniProtKB-SubCell"/>
</dbReference>
<dbReference type="OrthoDB" id="1939212at2759"/>
<comment type="similarity">
    <text evidence="1 2">Belongs to the TIFY/JAZ family.</text>
</comment>
<dbReference type="SMART" id="SM00979">
    <property type="entry name" value="TIFY"/>
    <property type="match status" value="1"/>
</dbReference>
<proteinExistence type="inferred from homology"/>
<name>A0A8S0S5H0_OLEEU</name>
<dbReference type="Gramene" id="OE9A002468T1">
    <property type="protein sequence ID" value="OE9A002468C1"/>
    <property type="gene ID" value="OE9A002468"/>
</dbReference>
<reference evidence="5 6" key="1">
    <citation type="submission" date="2019-12" db="EMBL/GenBank/DDBJ databases">
        <authorList>
            <person name="Alioto T."/>
            <person name="Alioto T."/>
            <person name="Gomez Garrido J."/>
        </authorList>
    </citation>
    <scope>NUCLEOTIDE SEQUENCE [LARGE SCALE GENOMIC DNA]</scope>
</reference>
<accession>A0A8S0S5H0</accession>
<dbReference type="Pfam" id="PF09425">
    <property type="entry name" value="Jas_motif"/>
    <property type="match status" value="1"/>
</dbReference>
<evidence type="ECO:0000313" key="6">
    <source>
        <dbReference type="Proteomes" id="UP000594638"/>
    </source>
</evidence>
<sequence length="326" mass="34320">MERDFMGLSVKQETPDEGPVRSSAMQRSFSNKVSVVPQLLSFQAAQVEKPKTGFDSLASTGLVTITTSTEAFNSDQKPYSGVMQKTIFPGNQGGLHYKVTTYPAQNFEAHGLQDVRVPPINIQTNQTVSLAGQYLSYSASSRPLAVPVTNPLPAVPPSSSVMDATGLRSASKTSGVPAQLTIFYAGSVCVFDNVPPEKAQAIMLLAGHGSPMTSQTTVPAASIQAPGIPSPIVDGFGVNKPYGATLHCSSPMSVSSINVSQSAGGISSNNYLKAIKPGVGPIPNKVEPMKVVNLIGSVPATFLSSGAVPQARRKSLARFLEKRKER</sequence>